<protein>
    <submittedName>
        <fullName evidence="1">Uncharacterized protein</fullName>
    </submittedName>
</protein>
<accession>A0A4Y2HN94</accession>
<reference evidence="1 2" key="1">
    <citation type="journal article" date="2019" name="Sci. Rep.">
        <title>Orb-weaving spider Araneus ventricosus genome elucidates the spidroin gene catalogue.</title>
        <authorList>
            <person name="Kono N."/>
            <person name="Nakamura H."/>
            <person name="Ohtoshi R."/>
            <person name="Moran D.A.P."/>
            <person name="Shinohara A."/>
            <person name="Yoshida Y."/>
            <person name="Fujiwara M."/>
            <person name="Mori M."/>
            <person name="Tomita M."/>
            <person name="Arakawa K."/>
        </authorList>
    </citation>
    <scope>NUCLEOTIDE SEQUENCE [LARGE SCALE GENOMIC DNA]</scope>
</reference>
<comment type="caution">
    <text evidence="1">The sequence shown here is derived from an EMBL/GenBank/DDBJ whole genome shotgun (WGS) entry which is preliminary data.</text>
</comment>
<organism evidence="1 2">
    <name type="scientific">Araneus ventricosus</name>
    <name type="common">Orbweaver spider</name>
    <name type="synonym">Epeira ventricosa</name>
    <dbReference type="NCBI Taxonomy" id="182803"/>
    <lineage>
        <taxon>Eukaryota</taxon>
        <taxon>Metazoa</taxon>
        <taxon>Ecdysozoa</taxon>
        <taxon>Arthropoda</taxon>
        <taxon>Chelicerata</taxon>
        <taxon>Arachnida</taxon>
        <taxon>Araneae</taxon>
        <taxon>Araneomorphae</taxon>
        <taxon>Entelegynae</taxon>
        <taxon>Araneoidea</taxon>
        <taxon>Araneidae</taxon>
        <taxon>Araneus</taxon>
    </lineage>
</organism>
<name>A0A4Y2HN94_ARAVE</name>
<gene>
    <name evidence="1" type="ORF">AVEN_67777_1</name>
</gene>
<dbReference type="AlphaFoldDB" id="A0A4Y2HN94"/>
<evidence type="ECO:0000313" key="1">
    <source>
        <dbReference type="EMBL" id="GBM66837.1"/>
    </source>
</evidence>
<sequence length="142" mass="16013">MKTELVTTSQLPHWLNMGSSLSLGSAKALFPWSVVRRSLLEEPLCRTIGHGNRALAEPRLRSNPYSTDNIRRMGLQRIVVFRGFVGSLERSGETAVSARTSKDASGRTGTSVQFLRAFYFTLRHTPDSRDKNLRFAVWMSVR</sequence>
<proteinExistence type="predicted"/>
<keyword evidence="2" id="KW-1185">Reference proteome</keyword>
<dbReference type="EMBL" id="BGPR01002047">
    <property type="protein sequence ID" value="GBM66837.1"/>
    <property type="molecule type" value="Genomic_DNA"/>
</dbReference>
<evidence type="ECO:0000313" key="2">
    <source>
        <dbReference type="Proteomes" id="UP000499080"/>
    </source>
</evidence>
<dbReference type="Proteomes" id="UP000499080">
    <property type="component" value="Unassembled WGS sequence"/>
</dbReference>